<feature type="region of interest" description="Disordered" evidence="1">
    <location>
        <begin position="218"/>
        <end position="246"/>
    </location>
</feature>
<evidence type="ECO:0000256" key="1">
    <source>
        <dbReference type="SAM" id="MobiDB-lite"/>
    </source>
</evidence>
<dbReference type="Proteomes" id="UP000009022">
    <property type="component" value="Unassembled WGS sequence"/>
</dbReference>
<feature type="region of interest" description="Disordered" evidence="1">
    <location>
        <begin position="79"/>
        <end position="130"/>
    </location>
</feature>
<sequence>MALRTINSNKDCVFSTDDPFAEEEQQSRPFYYPTPEKYFDPEQRRQISIKPRRLDKEEENLELISKAFIDRSHDLKPIANQQESLYDEETWPTTSSDQSMAMSTPESTSNQRRSNVAKTADNSNGNKDFTSAQLTSLNRSLNEHKSIPSRDQINNNQTKSDKTTISWYIDRFRQSKPTPRDERNLSTETSDFWWKDNDNKTEITKSLQGIHYEREAMKEHTSNADGKTSDSGNTATSHDERKLDPLNDIHQRANLLISESQSVLSESSLMPRVSTDGFSSDLSDRKSDRYVLTSDSKTISKQTSRSPPLRVIKNFDTTTQNIKNNCPEEISHAHSNDDLLYQWRIARKMELARLSRARSGYLKTKSQFIPRVASNLHSSEINYSNTISNTKYRLKDAAVQTVHNFDAKMVAKTISFDVYTQTNAHLEQITGDRLVATNKTENSTKTLVNQSLITSSVHTVGEKEESLLKHNNSEITSDKAVNADLLVSDCNNYEKNVNMSLGDVNDIAKESASVQKNLSKGSSDHNIVPQEKNDMKEPEDYNVDLDSISSDEEYQDEILQILEAKASQCRQQLAQGRTCKLKLWLQLTWTIAHGEFKLSATWGLTTNLDQLMINYGHYQDFFLKVTSVSF</sequence>
<dbReference type="InterPro" id="IPR037646">
    <property type="entry name" value="PROSER3"/>
</dbReference>
<dbReference type="CTD" id="6749679"/>
<proteinExistence type="predicted"/>
<feature type="compositionally biased region" description="Basic and acidic residues" evidence="1">
    <location>
        <begin position="237"/>
        <end position="246"/>
    </location>
</feature>
<dbReference type="PANTHER" id="PTHR22045">
    <property type="entry name" value="PROLINE AND SERINE-RICH PROTEIN 3"/>
    <property type="match status" value="1"/>
</dbReference>
<dbReference type="AlphaFoldDB" id="B3RIW5"/>
<feature type="compositionally biased region" description="Polar residues" evidence="1">
    <location>
        <begin position="149"/>
        <end position="162"/>
    </location>
</feature>
<organism evidence="2 3">
    <name type="scientific">Trichoplax adhaerens</name>
    <name type="common">Trichoplax reptans</name>
    <dbReference type="NCBI Taxonomy" id="10228"/>
    <lineage>
        <taxon>Eukaryota</taxon>
        <taxon>Metazoa</taxon>
        <taxon>Placozoa</taxon>
        <taxon>Uniplacotomia</taxon>
        <taxon>Trichoplacea</taxon>
        <taxon>Trichoplacidae</taxon>
        <taxon>Trichoplax</taxon>
    </lineage>
</organism>
<dbReference type="HOGENOM" id="CLU_434356_0_0_1"/>
<feature type="compositionally biased region" description="Polar residues" evidence="1">
    <location>
        <begin position="223"/>
        <end position="236"/>
    </location>
</feature>
<feature type="region of interest" description="Disordered" evidence="1">
    <location>
        <begin position="143"/>
        <end position="162"/>
    </location>
</feature>
<feature type="region of interest" description="Disordered" evidence="1">
    <location>
        <begin position="15"/>
        <end position="45"/>
    </location>
</feature>
<reference evidence="2 3" key="1">
    <citation type="journal article" date="2008" name="Nature">
        <title>The Trichoplax genome and the nature of placozoans.</title>
        <authorList>
            <person name="Srivastava M."/>
            <person name="Begovic E."/>
            <person name="Chapman J."/>
            <person name="Putnam N.H."/>
            <person name="Hellsten U."/>
            <person name="Kawashima T."/>
            <person name="Kuo A."/>
            <person name="Mitros T."/>
            <person name="Salamov A."/>
            <person name="Carpenter M.L."/>
            <person name="Signorovitch A.Y."/>
            <person name="Moreno M.A."/>
            <person name="Kamm K."/>
            <person name="Grimwood J."/>
            <person name="Schmutz J."/>
            <person name="Shapiro H."/>
            <person name="Grigoriev I.V."/>
            <person name="Buss L.W."/>
            <person name="Schierwater B."/>
            <person name="Dellaporta S.L."/>
            <person name="Rokhsar D.S."/>
        </authorList>
    </citation>
    <scope>NUCLEOTIDE SEQUENCE [LARGE SCALE GENOMIC DNA]</scope>
    <source>
        <strain evidence="2 3">Grell-BS-1999</strain>
    </source>
</reference>
<accession>B3RIW5</accession>
<protein>
    <submittedName>
        <fullName evidence="2">Uncharacterized protein</fullName>
    </submittedName>
</protein>
<dbReference type="PhylomeDB" id="B3RIW5"/>
<dbReference type="RefSeq" id="XP_002107662.1">
    <property type="nucleotide sequence ID" value="XM_002107626.1"/>
</dbReference>
<dbReference type="GeneID" id="6749679"/>
<dbReference type="InParanoid" id="B3RIW5"/>
<feature type="compositionally biased region" description="Polar residues" evidence="1">
    <location>
        <begin position="91"/>
        <end position="130"/>
    </location>
</feature>
<evidence type="ECO:0000313" key="3">
    <source>
        <dbReference type="Proteomes" id="UP000009022"/>
    </source>
</evidence>
<keyword evidence="3" id="KW-1185">Reference proteome</keyword>
<evidence type="ECO:0000313" key="2">
    <source>
        <dbReference type="EMBL" id="EDV28460.1"/>
    </source>
</evidence>
<dbReference type="KEGG" id="tad:TRIADDRAFT_51394"/>
<dbReference type="PANTHER" id="PTHR22045:SF6">
    <property type="entry name" value="PROLINE AND SERINE-RICH PROTEIN 3"/>
    <property type="match status" value="1"/>
</dbReference>
<name>B3RIW5_TRIAD</name>
<dbReference type="EMBL" id="DS985241">
    <property type="protein sequence ID" value="EDV28460.1"/>
    <property type="molecule type" value="Genomic_DNA"/>
</dbReference>
<gene>
    <name evidence="2" type="ORF">TRIADDRAFT_51394</name>
</gene>
<dbReference type="OrthoDB" id="10043502at2759"/>